<keyword evidence="1" id="KW-0004">4Fe-4S</keyword>
<accession>A0A550JAS6</accession>
<protein>
    <submittedName>
        <fullName evidence="8">AmmeMemoRadiSam system radical SAM enzyme</fullName>
    </submittedName>
</protein>
<dbReference type="Proteomes" id="UP000317155">
    <property type="component" value="Unassembled WGS sequence"/>
</dbReference>
<dbReference type="SFLD" id="SFLDS00029">
    <property type="entry name" value="Radical_SAM"/>
    <property type="match status" value="1"/>
</dbReference>
<comment type="cofactor">
    <cofactor evidence="6">
        <name>[4Fe-4S] cluster</name>
        <dbReference type="ChEBI" id="CHEBI:49883"/>
    </cofactor>
    <text evidence="6">Binds 1 [4Fe-4S] cluster. The cluster is coordinated with 3 cysteines and an exchangeable S-adenosyl-L-methionine.</text>
</comment>
<keyword evidence="5 6" id="KW-0411">Iron-sulfur</keyword>
<dbReference type="PROSITE" id="PS51918">
    <property type="entry name" value="RADICAL_SAM"/>
    <property type="match status" value="1"/>
</dbReference>
<evidence type="ECO:0000256" key="4">
    <source>
        <dbReference type="ARBA" id="ARBA00023004"/>
    </source>
</evidence>
<feature type="domain" description="Radical SAM core" evidence="7">
    <location>
        <begin position="67"/>
        <end position="283"/>
    </location>
</feature>
<gene>
    <name evidence="8" type="primary">amrS</name>
    <name evidence="8" type="ORF">FL622_11900</name>
</gene>
<dbReference type="InterPro" id="IPR006638">
    <property type="entry name" value="Elp3/MiaA/NifB-like_rSAM"/>
</dbReference>
<keyword evidence="3 6" id="KW-0479">Metal-binding</keyword>
<dbReference type="PANTHER" id="PTHR30352">
    <property type="entry name" value="PYRUVATE FORMATE-LYASE-ACTIVATING ENZYME"/>
    <property type="match status" value="1"/>
</dbReference>
<dbReference type="RefSeq" id="WP_092058581.1">
    <property type="nucleotide sequence ID" value="NZ_FOJJ01000040.1"/>
</dbReference>
<evidence type="ECO:0000256" key="3">
    <source>
        <dbReference type="ARBA" id="ARBA00022723"/>
    </source>
</evidence>
<dbReference type="PANTHER" id="PTHR30352:SF5">
    <property type="entry name" value="PYRUVATE FORMATE-LYASE 1-ACTIVATING ENZYME"/>
    <property type="match status" value="1"/>
</dbReference>
<dbReference type="GO" id="GO:0051539">
    <property type="term" value="F:4 iron, 4 sulfur cluster binding"/>
    <property type="evidence" value="ECO:0007669"/>
    <property type="project" value="UniProtKB-KW"/>
</dbReference>
<reference evidence="8 9" key="1">
    <citation type="submission" date="2019-07" db="EMBL/GenBank/DDBJ databases">
        <title>Insights of Desulfuromonas acetexigens electromicrobiology.</title>
        <authorList>
            <person name="Katuri K."/>
            <person name="Sapireddy V."/>
            <person name="Shaw D.R."/>
            <person name="Saikaly P."/>
        </authorList>
    </citation>
    <scope>NUCLEOTIDE SEQUENCE [LARGE SCALE GENOMIC DNA]</scope>
    <source>
        <strain evidence="8 9">2873</strain>
    </source>
</reference>
<evidence type="ECO:0000256" key="1">
    <source>
        <dbReference type="ARBA" id="ARBA00022485"/>
    </source>
</evidence>
<sequence length="337" mass="37568">MREAMFWEKLDSDRVRCGLCRHACVIPPGKRGICGVRENREGQLLSLVYGRLIAENIDPIEKKPLFHYRPGSRSYSIATVGCNFHCRHCQNAEISQWPHTGRAIPGREVPPEEVVDAALDAGCRSISYTYTEPTIFYEYTYDTALLAHEKGLGNIWVSNGYTSTAALERIAPVLDAVNVDLKGFTEKFYHEVAGATLSGVLATLRDYRRLGIWLEITTLIIPGGNDSDEELAAIARFIAEELGDQIPWHVTAFYPTYKMLDHPPTPTATLRRARQIGLEAGLKHVYVGNVPDAIGENTYCPTCGELLIERHGFRLGEIHLEHGACGKCRTPLTGVWD</sequence>
<dbReference type="PIRSF" id="PIRSF004869">
    <property type="entry name" value="PflX_prd"/>
    <property type="match status" value="1"/>
</dbReference>
<organism evidence="8 9">
    <name type="scientific">Trichloromonas acetexigens</name>
    <dbReference type="NCBI Taxonomy" id="38815"/>
    <lineage>
        <taxon>Bacteria</taxon>
        <taxon>Pseudomonadati</taxon>
        <taxon>Thermodesulfobacteriota</taxon>
        <taxon>Desulfuromonadia</taxon>
        <taxon>Desulfuromonadales</taxon>
        <taxon>Trichloromonadaceae</taxon>
        <taxon>Trichloromonas</taxon>
    </lineage>
</organism>
<dbReference type="OrthoDB" id="9778883at2"/>
<name>A0A550JAS6_9BACT</name>
<dbReference type="SFLD" id="SFLDG01101">
    <property type="entry name" value="Uncharacterised_Radical_SAM_Su"/>
    <property type="match status" value="1"/>
</dbReference>
<dbReference type="CDD" id="cd01335">
    <property type="entry name" value="Radical_SAM"/>
    <property type="match status" value="1"/>
</dbReference>
<dbReference type="InterPro" id="IPR027596">
    <property type="entry name" value="AmmeMemoSam_rS"/>
</dbReference>
<feature type="binding site" evidence="6">
    <location>
        <position position="86"/>
    </location>
    <ligand>
        <name>[4Fe-4S] cluster</name>
        <dbReference type="ChEBI" id="CHEBI:49883"/>
        <note>4Fe-4S-S-AdoMet</note>
    </ligand>
</feature>
<dbReference type="InterPro" id="IPR016431">
    <property type="entry name" value="Pyrv-formate_lyase-activ_prd"/>
</dbReference>
<feature type="binding site" evidence="6">
    <location>
        <position position="89"/>
    </location>
    <ligand>
        <name>[4Fe-4S] cluster</name>
        <dbReference type="ChEBI" id="CHEBI:49883"/>
        <note>4Fe-4S-S-AdoMet</note>
    </ligand>
</feature>
<evidence type="ECO:0000256" key="5">
    <source>
        <dbReference type="ARBA" id="ARBA00023014"/>
    </source>
</evidence>
<dbReference type="InterPro" id="IPR007197">
    <property type="entry name" value="rSAM"/>
</dbReference>
<dbReference type="GO" id="GO:0046872">
    <property type="term" value="F:metal ion binding"/>
    <property type="evidence" value="ECO:0007669"/>
    <property type="project" value="UniProtKB-KW"/>
</dbReference>
<dbReference type="SUPFAM" id="SSF102114">
    <property type="entry name" value="Radical SAM enzymes"/>
    <property type="match status" value="1"/>
</dbReference>
<dbReference type="InterPro" id="IPR013785">
    <property type="entry name" value="Aldolase_TIM"/>
</dbReference>
<dbReference type="InterPro" id="IPR034457">
    <property type="entry name" value="Organic_radical-activating"/>
</dbReference>
<dbReference type="NCBIfam" id="TIGR04337">
    <property type="entry name" value="AmmeMemoSam_rS"/>
    <property type="match status" value="1"/>
</dbReference>
<evidence type="ECO:0000256" key="2">
    <source>
        <dbReference type="ARBA" id="ARBA00022691"/>
    </source>
</evidence>
<evidence type="ECO:0000256" key="6">
    <source>
        <dbReference type="PIRSR" id="PIRSR004869-50"/>
    </source>
</evidence>
<keyword evidence="2 6" id="KW-0949">S-adenosyl-L-methionine</keyword>
<dbReference type="Gene3D" id="3.20.20.70">
    <property type="entry name" value="Aldolase class I"/>
    <property type="match status" value="1"/>
</dbReference>
<dbReference type="InterPro" id="IPR058240">
    <property type="entry name" value="rSAM_sf"/>
</dbReference>
<dbReference type="AlphaFoldDB" id="A0A550JAS6"/>
<keyword evidence="4 6" id="KW-0408">Iron</keyword>
<comment type="caution">
    <text evidence="8">The sequence shown here is derived from an EMBL/GenBank/DDBJ whole genome shotgun (WGS) entry which is preliminary data.</text>
</comment>
<dbReference type="GO" id="GO:0003824">
    <property type="term" value="F:catalytic activity"/>
    <property type="evidence" value="ECO:0007669"/>
    <property type="project" value="InterPro"/>
</dbReference>
<dbReference type="Pfam" id="PF04055">
    <property type="entry name" value="Radical_SAM"/>
    <property type="match status" value="1"/>
</dbReference>
<keyword evidence="9" id="KW-1185">Reference proteome</keyword>
<dbReference type="EMBL" id="VJVV01000008">
    <property type="protein sequence ID" value="TRO80325.1"/>
    <property type="molecule type" value="Genomic_DNA"/>
</dbReference>
<evidence type="ECO:0000313" key="9">
    <source>
        <dbReference type="Proteomes" id="UP000317155"/>
    </source>
</evidence>
<dbReference type="SMART" id="SM00729">
    <property type="entry name" value="Elp3"/>
    <property type="match status" value="1"/>
</dbReference>
<evidence type="ECO:0000313" key="8">
    <source>
        <dbReference type="EMBL" id="TRO80325.1"/>
    </source>
</evidence>
<evidence type="ECO:0000259" key="7">
    <source>
        <dbReference type="PROSITE" id="PS51918"/>
    </source>
</evidence>
<proteinExistence type="predicted"/>
<feature type="binding site" evidence="6">
    <location>
        <position position="82"/>
    </location>
    <ligand>
        <name>[4Fe-4S] cluster</name>
        <dbReference type="ChEBI" id="CHEBI:49883"/>
        <note>4Fe-4S-S-AdoMet</note>
    </ligand>
</feature>